<protein>
    <submittedName>
        <fullName evidence="1">Uncharacterized protein</fullName>
    </submittedName>
</protein>
<organism evidence="1">
    <name type="scientific">uncultured Microcoleus sp</name>
    <dbReference type="NCBI Taxonomy" id="259945"/>
    <lineage>
        <taxon>Bacteria</taxon>
        <taxon>Bacillati</taxon>
        <taxon>Cyanobacteriota</taxon>
        <taxon>Cyanophyceae</taxon>
        <taxon>Oscillatoriophycideae</taxon>
        <taxon>Oscillatoriales</taxon>
        <taxon>Microcoleaceae</taxon>
        <taxon>Microcoleus</taxon>
        <taxon>environmental samples</taxon>
    </lineage>
</organism>
<sequence length="58" mass="6485">MSNSNRFNLDPSDSVETWDLTSEGTIEILTSSGKQITLSEPSDVDAWLEEWGVPVERD</sequence>
<dbReference type="AlphaFoldDB" id="A0A6J4N0Z0"/>
<gene>
    <name evidence="1" type="ORF">AVDCRST_MAG84-4607</name>
</gene>
<name>A0A6J4N0Z0_9CYAN</name>
<dbReference type="EMBL" id="CADCTZ010000993">
    <property type="protein sequence ID" value="CAA9374549.1"/>
    <property type="molecule type" value="Genomic_DNA"/>
</dbReference>
<proteinExistence type="predicted"/>
<evidence type="ECO:0000313" key="1">
    <source>
        <dbReference type="EMBL" id="CAA9374549.1"/>
    </source>
</evidence>
<accession>A0A6J4N0Z0</accession>
<reference evidence="1" key="1">
    <citation type="submission" date="2020-02" db="EMBL/GenBank/DDBJ databases">
        <authorList>
            <person name="Meier V. D."/>
        </authorList>
    </citation>
    <scope>NUCLEOTIDE SEQUENCE</scope>
    <source>
        <strain evidence="1">AVDCRST_MAG84</strain>
    </source>
</reference>